<dbReference type="EMBL" id="VIWT01000002">
    <property type="protein sequence ID" value="TWF91538.1"/>
    <property type="molecule type" value="Genomic_DNA"/>
</dbReference>
<dbReference type="OrthoDB" id="4281167at2"/>
<keyword evidence="2" id="KW-1185">Reference proteome</keyword>
<gene>
    <name evidence="1" type="ORF">FHX73_12653</name>
</gene>
<evidence type="ECO:0000313" key="2">
    <source>
        <dbReference type="Proteomes" id="UP000317940"/>
    </source>
</evidence>
<dbReference type="AlphaFoldDB" id="A0A561TWP7"/>
<reference evidence="1 2" key="1">
    <citation type="submission" date="2019-06" db="EMBL/GenBank/DDBJ databases">
        <title>Sequencing the genomes of 1000 actinobacteria strains.</title>
        <authorList>
            <person name="Klenk H.-P."/>
        </authorList>
    </citation>
    <scope>NUCLEOTIDE SEQUENCE [LARGE SCALE GENOMIC DNA]</scope>
    <source>
        <strain evidence="1 2">DSM 44826</strain>
    </source>
</reference>
<dbReference type="Proteomes" id="UP000317940">
    <property type="component" value="Unassembled WGS sequence"/>
</dbReference>
<accession>A0A561TWP7</accession>
<name>A0A561TWP7_9ACTN</name>
<proteinExistence type="predicted"/>
<protein>
    <submittedName>
        <fullName evidence="1">Uncharacterized protein</fullName>
    </submittedName>
</protein>
<organism evidence="1 2">
    <name type="scientific">Kitasatospora viridis</name>
    <dbReference type="NCBI Taxonomy" id="281105"/>
    <lineage>
        <taxon>Bacteria</taxon>
        <taxon>Bacillati</taxon>
        <taxon>Actinomycetota</taxon>
        <taxon>Actinomycetes</taxon>
        <taxon>Kitasatosporales</taxon>
        <taxon>Streptomycetaceae</taxon>
        <taxon>Kitasatospora</taxon>
    </lineage>
</organism>
<dbReference type="RefSeq" id="WP_145909113.1">
    <property type="nucleotide sequence ID" value="NZ_BAAAMZ010000010.1"/>
</dbReference>
<evidence type="ECO:0000313" key="1">
    <source>
        <dbReference type="EMBL" id="TWF91538.1"/>
    </source>
</evidence>
<sequence length="61" mass="6779">MQQDFCLPFALAMLYAADDPIVKFREFDDSTAYADALRERAPIGLLRWPGSTTPDGPLTSD</sequence>
<comment type="caution">
    <text evidence="1">The sequence shown here is derived from an EMBL/GenBank/DDBJ whole genome shotgun (WGS) entry which is preliminary data.</text>
</comment>